<evidence type="ECO:0000259" key="13">
    <source>
        <dbReference type="PROSITE" id="PS50885"/>
    </source>
</evidence>
<keyword evidence="9" id="KW-0902">Two-component regulatory system</keyword>
<evidence type="ECO:0000256" key="10">
    <source>
        <dbReference type="ARBA" id="ARBA00023136"/>
    </source>
</evidence>
<dbReference type="Gene3D" id="3.30.565.10">
    <property type="entry name" value="Histidine kinase-like ATPase, C-terminal domain"/>
    <property type="match status" value="1"/>
</dbReference>
<evidence type="ECO:0000256" key="1">
    <source>
        <dbReference type="ARBA" id="ARBA00000085"/>
    </source>
</evidence>
<keyword evidence="4" id="KW-0597">Phosphoprotein</keyword>
<dbReference type="Proteomes" id="UP000503540">
    <property type="component" value="Chromosome"/>
</dbReference>
<evidence type="ECO:0000313" key="14">
    <source>
        <dbReference type="EMBL" id="QIS15650.1"/>
    </source>
</evidence>
<dbReference type="SMART" id="SM00304">
    <property type="entry name" value="HAMP"/>
    <property type="match status" value="1"/>
</dbReference>
<organism evidence="14 15">
    <name type="scientific">Nocardia arthritidis</name>
    <dbReference type="NCBI Taxonomy" id="228602"/>
    <lineage>
        <taxon>Bacteria</taxon>
        <taxon>Bacillati</taxon>
        <taxon>Actinomycetota</taxon>
        <taxon>Actinomycetes</taxon>
        <taxon>Mycobacteriales</taxon>
        <taxon>Nocardiaceae</taxon>
        <taxon>Nocardia</taxon>
    </lineage>
</organism>
<dbReference type="CDD" id="cd00075">
    <property type="entry name" value="HATPase"/>
    <property type="match status" value="1"/>
</dbReference>
<dbReference type="InterPro" id="IPR003661">
    <property type="entry name" value="HisK_dim/P_dom"/>
</dbReference>
<keyword evidence="5" id="KW-0808">Transferase</keyword>
<sequence length="463" mass="49337">MLPRIRIRSLRGRIAAYFAVAIALSLAAMAVAAYFVVAHELNSSLDIGLRSQATRITRQFAVDPDVAAISGPCRYLAAPSCVQVVAADGRIESDHSADLLPVDAETRAVATGSRPDYFSDFTFGGYPMRMYTAQLRPGVAVQVARRSDTVDTGLRRVAAALFVAALGGTALAIGIGYVVGRRAFAPVTALTAAAERVATTRDPRQPIVVPDSTELGRLATSFNTMLGELDQALSAERESRAAQRRLVADASHELRTPLTALRANIDLLRRAPRQLDETAAALRTQSEELSGLVTDLIDLARAEDPEAAAESGEDLRLDLLVAERLAVARRHWPTIAFDAELEPVTLRGVPARLARAITNLLDNAAKFSPTGATVEVVLRERRLTVRDHGPGIPAADLPHVFDRFYRSAAARTAPGHGLGLAIVAQVAALHDATVTAASHPDGGAVFELTFGEPVNAGGRRCDD</sequence>
<evidence type="ECO:0000256" key="5">
    <source>
        <dbReference type="ARBA" id="ARBA00022679"/>
    </source>
</evidence>
<dbReference type="GO" id="GO:0000155">
    <property type="term" value="F:phosphorelay sensor kinase activity"/>
    <property type="evidence" value="ECO:0007669"/>
    <property type="project" value="InterPro"/>
</dbReference>
<keyword evidence="10 11" id="KW-0472">Membrane</keyword>
<feature type="domain" description="Histidine kinase" evidence="12">
    <location>
        <begin position="249"/>
        <end position="454"/>
    </location>
</feature>
<feature type="domain" description="HAMP" evidence="13">
    <location>
        <begin position="181"/>
        <end position="234"/>
    </location>
</feature>
<keyword evidence="15" id="KW-1185">Reference proteome</keyword>
<evidence type="ECO:0000256" key="9">
    <source>
        <dbReference type="ARBA" id="ARBA00023012"/>
    </source>
</evidence>
<dbReference type="GO" id="GO:0005886">
    <property type="term" value="C:plasma membrane"/>
    <property type="evidence" value="ECO:0007669"/>
    <property type="project" value="UniProtKB-SubCell"/>
</dbReference>
<dbReference type="Pfam" id="PF00672">
    <property type="entry name" value="HAMP"/>
    <property type="match status" value="1"/>
</dbReference>
<dbReference type="PRINTS" id="PR00344">
    <property type="entry name" value="BCTRLSENSOR"/>
</dbReference>
<gene>
    <name evidence="14" type="ORF">F5544_39145</name>
</gene>
<dbReference type="InterPro" id="IPR050428">
    <property type="entry name" value="TCS_sensor_his_kinase"/>
</dbReference>
<dbReference type="InterPro" id="IPR003660">
    <property type="entry name" value="HAMP_dom"/>
</dbReference>
<evidence type="ECO:0000256" key="11">
    <source>
        <dbReference type="SAM" id="Phobius"/>
    </source>
</evidence>
<evidence type="ECO:0000313" key="15">
    <source>
        <dbReference type="Proteomes" id="UP000503540"/>
    </source>
</evidence>
<name>A0A6G9YRB5_9NOCA</name>
<evidence type="ECO:0000256" key="4">
    <source>
        <dbReference type="ARBA" id="ARBA00022553"/>
    </source>
</evidence>
<dbReference type="InterPro" id="IPR036890">
    <property type="entry name" value="HATPase_C_sf"/>
</dbReference>
<keyword evidence="7" id="KW-0418">Kinase</keyword>
<evidence type="ECO:0000256" key="7">
    <source>
        <dbReference type="ARBA" id="ARBA00022777"/>
    </source>
</evidence>
<dbReference type="EMBL" id="CP046172">
    <property type="protein sequence ID" value="QIS15650.1"/>
    <property type="molecule type" value="Genomic_DNA"/>
</dbReference>
<dbReference type="Gene3D" id="1.10.287.130">
    <property type="match status" value="1"/>
</dbReference>
<dbReference type="CDD" id="cd00082">
    <property type="entry name" value="HisKA"/>
    <property type="match status" value="1"/>
</dbReference>
<dbReference type="Pfam" id="PF02518">
    <property type="entry name" value="HATPase_c"/>
    <property type="match status" value="1"/>
</dbReference>
<evidence type="ECO:0000256" key="6">
    <source>
        <dbReference type="ARBA" id="ARBA00022692"/>
    </source>
</evidence>
<dbReference type="EC" id="2.7.13.3" evidence="3"/>
<dbReference type="SMART" id="SM00387">
    <property type="entry name" value="HATPase_c"/>
    <property type="match status" value="1"/>
</dbReference>
<dbReference type="SMART" id="SM00388">
    <property type="entry name" value="HisKA"/>
    <property type="match status" value="1"/>
</dbReference>
<dbReference type="InterPro" id="IPR003594">
    <property type="entry name" value="HATPase_dom"/>
</dbReference>
<dbReference type="Gene3D" id="6.10.340.10">
    <property type="match status" value="1"/>
</dbReference>
<keyword evidence="8 11" id="KW-1133">Transmembrane helix</keyword>
<proteinExistence type="predicted"/>
<comment type="catalytic activity">
    <reaction evidence="1">
        <text>ATP + protein L-histidine = ADP + protein N-phospho-L-histidine.</text>
        <dbReference type="EC" id="2.7.13.3"/>
    </reaction>
</comment>
<dbReference type="SUPFAM" id="SSF47384">
    <property type="entry name" value="Homodimeric domain of signal transducing histidine kinase"/>
    <property type="match status" value="1"/>
</dbReference>
<feature type="transmembrane region" description="Helical" evidence="11">
    <location>
        <begin position="14"/>
        <end position="37"/>
    </location>
</feature>
<accession>A0A6G9YRB5</accession>
<evidence type="ECO:0000256" key="3">
    <source>
        <dbReference type="ARBA" id="ARBA00012438"/>
    </source>
</evidence>
<evidence type="ECO:0000256" key="8">
    <source>
        <dbReference type="ARBA" id="ARBA00022989"/>
    </source>
</evidence>
<comment type="subcellular location">
    <subcellularLocation>
        <location evidence="2">Cell membrane</location>
    </subcellularLocation>
</comment>
<dbReference type="RefSeq" id="WP_174867487.1">
    <property type="nucleotide sequence ID" value="NZ_CP046172.1"/>
</dbReference>
<reference evidence="14 15" key="1">
    <citation type="journal article" date="2019" name="ACS Chem. Biol.">
        <title>Identification and Mobilization of a Cryptic Antibiotic Biosynthesis Gene Locus from a Human-Pathogenic Nocardia Isolate.</title>
        <authorList>
            <person name="Herisse M."/>
            <person name="Ishida K."/>
            <person name="Porter J.L."/>
            <person name="Howden B."/>
            <person name="Hertweck C."/>
            <person name="Stinear T.P."/>
            <person name="Pidot S.J."/>
        </authorList>
    </citation>
    <scope>NUCLEOTIDE SEQUENCE [LARGE SCALE GENOMIC DNA]</scope>
    <source>
        <strain evidence="14 15">AUSMDU00012717</strain>
    </source>
</reference>
<dbReference type="KEGG" id="nah:F5544_39145"/>
<dbReference type="CDD" id="cd06225">
    <property type="entry name" value="HAMP"/>
    <property type="match status" value="1"/>
</dbReference>
<dbReference type="SUPFAM" id="SSF55874">
    <property type="entry name" value="ATPase domain of HSP90 chaperone/DNA topoisomerase II/histidine kinase"/>
    <property type="match status" value="1"/>
</dbReference>
<dbReference type="AlphaFoldDB" id="A0A6G9YRB5"/>
<dbReference type="PROSITE" id="PS50885">
    <property type="entry name" value="HAMP"/>
    <property type="match status" value="1"/>
</dbReference>
<dbReference type="InterPro" id="IPR005467">
    <property type="entry name" value="His_kinase_dom"/>
</dbReference>
<dbReference type="PANTHER" id="PTHR45436:SF5">
    <property type="entry name" value="SENSOR HISTIDINE KINASE TRCS"/>
    <property type="match status" value="1"/>
</dbReference>
<dbReference type="PROSITE" id="PS50109">
    <property type="entry name" value="HIS_KIN"/>
    <property type="match status" value="1"/>
</dbReference>
<evidence type="ECO:0000256" key="2">
    <source>
        <dbReference type="ARBA" id="ARBA00004236"/>
    </source>
</evidence>
<keyword evidence="6 11" id="KW-0812">Transmembrane</keyword>
<feature type="transmembrane region" description="Helical" evidence="11">
    <location>
        <begin position="157"/>
        <end position="179"/>
    </location>
</feature>
<dbReference type="InterPro" id="IPR004358">
    <property type="entry name" value="Sig_transdc_His_kin-like_C"/>
</dbReference>
<dbReference type="SUPFAM" id="SSF158472">
    <property type="entry name" value="HAMP domain-like"/>
    <property type="match status" value="1"/>
</dbReference>
<dbReference type="InterPro" id="IPR036097">
    <property type="entry name" value="HisK_dim/P_sf"/>
</dbReference>
<dbReference type="PANTHER" id="PTHR45436">
    <property type="entry name" value="SENSOR HISTIDINE KINASE YKOH"/>
    <property type="match status" value="1"/>
</dbReference>
<dbReference type="Pfam" id="PF00512">
    <property type="entry name" value="HisKA"/>
    <property type="match status" value="1"/>
</dbReference>
<evidence type="ECO:0000259" key="12">
    <source>
        <dbReference type="PROSITE" id="PS50109"/>
    </source>
</evidence>
<protein>
    <recommendedName>
        <fullName evidence="3">histidine kinase</fullName>
        <ecNumber evidence="3">2.7.13.3</ecNumber>
    </recommendedName>
</protein>